<name>A0A7S2QKP3_9DINO</name>
<reference evidence="2" key="1">
    <citation type="submission" date="2021-01" db="EMBL/GenBank/DDBJ databases">
        <authorList>
            <person name="Corre E."/>
            <person name="Pelletier E."/>
            <person name="Niang G."/>
            <person name="Scheremetjew M."/>
            <person name="Finn R."/>
            <person name="Kale V."/>
            <person name="Holt S."/>
            <person name="Cochrane G."/>
            <person name="Meng A."/>
            <person name="Brown T."/>
            <person name="Cohen L."/>
        </authorList>
    </citation>
    <scope>NUCLEOTIDE SEQUENCE</scope>
    <source>
        <strain evidence="2">RCC3387</strain>
    </source>
</reference>
<protein>
    <recommendedName>
        <fullName evidence="1">BTB domain-containing protein</fullName>
    </recommendedName>
</protein>
<dbReference type="InterPro" id="IPR000210">
    <property type="entry name" value="BTB/POZ_dom"/>
</dbReference>
<accession>A0A7S2QKP3</accession>
<organism evidence="2">
    <name type="scientific">Zooxanthella nutricula</name>
    <dbReference type="NCBI Taxonomy" id="1333877"/>
    <lineage>
        <taxon>Eukaryota</taxon>
        <taxon>Sar</taxon>
        <taxon>Alveolata</taxon>
        <taxon>Dinophyceae</taxon>
        <taxon>Peridiniales</taxon>
        <taxon>Peridiniales incertae sedis</taxon>
        <taxon>Zooxanthella</taxon>
    </lineage>
</organism>
<dbReference type="SMART" id="SM00225">
    <property type="entry name" value="BTB"/>
    <property type="match status" value="1"/>
</dbReference>
<dbReference type="AlphaFoldDB" id="A0A7S2QKP3"/>
<dbReference type="SUPFAM" id="SSF54695">
    <property type="entry name" value="POZ domain"/>
    <property type="match status" value="1"/>
</dbReference>
<evidence type="ECO:0000313" key="2">
    <source>
        <dbReference type="EMBL" id="CAD9644957.1"/>
    </source>
</evidence>
<feature type="domain" description="BTB" evidence="1">
    <location>
        <begin position="14"/>
        <end position="112"/>
    </location>
</feature>
<gene>
    <name evidence="2" type="ORF">BRAN1462_LOCUS62779</name>
</gene>
<dbReference type="EMBL" id="HBGW01099040">
    <property type="protein sequence ID" value="CAD9644957.1"/>
    <property type="molecule type" value="Transcribed_RNA"/>
</dbReference>
<dbReference type="InterPro" id="IPR011333">
    <property type="entry name" value="SKP1/BTB/POZ_sf"/>
</dbReference>
<dbReference type="Pfam" id="PF00651">
    <property type="entry name" value="BTB"/>
    <property type="match status" value="1"/>
</dbReference>
<sequence>MVEGPASKRARCEPDLKVVFDDGETMVHSLILVLASPVFEKMLTSSLREGQGDEIKLPGKAKTEFMTVYNSLQLSTSEPLTQQSAVFLSRWADEYQIASLMTKCEEYLMSSVVADVAGLEHAVKYGMRKRVSQCIDVLKQNLENNLDALSRLAVAAMEEQLRSLWPDLCQKAGLGAFPMPAPDQVRAMWPFLAAAMRTRPGSVKFERLQREAKRWPMDLYVHLPGAGNACTKGQDWLKDKLVKTQVL</sequence>
<dbReference type="Gene3D" id="3.30.710.10">
    <property type="entry name" value="Potassium Channel Kv1.1, Chain A"/>
    <property type="match status" value="1"/>
</dbReference>
<proteinExistence type="predicted"/>
<evidence type="ECO:0000259" key="1">
    <source>
        <dbReference type="SMART" id="SM00225"/>
    </source>
</evidence>
<dbReference type="CDD" id="cd18186">
    <property type="entry name" value="BTB_POZ_ZBTB_KLHL-like"/>
    <property type="match status" value="1"/>
</dbReference>